<accession>A0A8T9SY26</accession>
<dbReference type="EMBL" id="CP095053">
    <property type="protein sequence ID" value="UOR04706.1"/>
    <property type="molecule type" value="Genomic_DNA"/>
</dbReference>
<name>A0A8T9SY26_9BACT</name>
<organism evidence="1 2">
    <name type="scientific">Hymenobacter aerilatus</name>
    <dbReference type="NCBI Taxonomy" id="2932251"/>
    <lineage>
        <taxon>Bacteria</taxon>
        <taxon>Pseudomonadati</taxon>
        <taxon>Bacteroidota</taxon>
        <taxon>Cytophagia</taxon>
        <taxon>Cytophagales</taxon>
        <taxon>Hymenobacteraceae</taxon>
        <taxon>Hymenobacter</taxon>
    </lineage>
</organism>
<sequence>MMDFLLQRNANPEEIRSALAAFYHAKRRLDLESWVENENYHTIALTGDVALLLSVYDNSNDELALARYLAHTLRMKLIISDYSINPYTWILIDEEGKQHPIYQDTAEQPENTFVVDSRHKHLLQLE</sequence>
<dbReference type="RefSeq" id="WP_245092504.1">
    <property type="nucleotide sequence ID" value="NZ_CP095053.1"/>
</dbReference>
<dbReference type="AlphaFoldDB" id="A0A8T9SY26"/>
<dbReference type="Proteomes" id="UP000829925">
    <property type="component" value="Chromosome"/>
</dbReference>
<reference evidence="1 2" key="1">
    <citation type="submission" date="2022-04" db="EMBL/GenBank/DDBJ databases">
        <title>Hymenobacter sp. isolated from the air.</title>
        <authorList>
            <person name="Won M."/>
            <person name="Lee C.-M."/>
            <person name="Woen H.-Y."/>
            <person name="Kwon S.-W."/>
        </authorList>
    </citation>
    <scope>NUCLEOTIDE SEQUENCE [LARGE SCALE GENOMIC DNA]</scope>
    <source>
        <strain evidence="2">5413 J-13</strain>
    </source>
</reference>
<gene>
    <name evidence="1" type="ORF">MUN82_17370</name>
</gene>
<proteinExistence type="predicted"/>
<keyword evidence="2" id="KW-1185">Reference proteome</keyword>
<evidence type="ECO:0000313" key="1">
    <source>
        <dbReference type="EMBL" id="UOR04706.1"/>
    </source>
</evidence>
<evidence type="ECO:0000313" key="2">
    <source>
        <dbReference type="Proteomes" id="UP000829925"/>
    </source>
</evidence>
<protein>
    <submittedName>
        <fullName evidence="1">Uncharacterized protein</fullName>
    </submittedName>
</protein>
<dbReference type="KEGG" id="haei:MUN82_17370"/>